<feature type="region of interest" description="Disordered" evidence="1">
    <location>
        <begin position="1"/>
        <end position="23"/>
    </location>
</feature>
<organism evidence="2 3">
    <name type="scientific">Allorhodopirellula heiligendammensis</name>
    <dbReference type="NCBI Taxonomy" id="2714739"/>
    <lineage>
        <taxon>Bacteria</taxon>
        <taxon>Pseudomonadati</taxon>
        <taxon>Planctomycetota</taxon>
        <taxon>Planctomycetia</taxon>
        <taxon>Pirellulales</taxon>
        <taxon>Pirellulaceae</taxon>
        <taxon>Allorhodopirellula</taxon>
    </lineage>
</organism>
<dbReference type="RefSeq" id="WP_146406339.1">
    <property type="nucleotide sequence ID" value="NZ_SJPU01000001.1"/>
</dbReference>
<feature type="compositionally biased region" description="Basic and acidic residues" evidence="1">
    <location>
        <begin position="1"/>
        <end position="17"/>
    </location>
</feature>
<keyword evidence="3" id="KW-1185">Reference proteome</keyword>
<dbReference type="OrthoDB" id="298442at2"/>
<comment type="caution">
    <text evidence="2">The sequence shown here is derived from an EMBL/GenBank/DDBJ whole genome shotgun (WGS) entry which is preliminary data.</text>
</comment>
<dbReference type="Proteomes" id="UP000319908">
    <property type="component" value="Unassembled WGS sequence"/>
</dbReference>
<evidence type="ECO:0000313" key="2">
    <source>
        <dbReference type="EMBL" id="TWU19556.1"/>
    </source>
</evidence>
<evidence type="ECO:0000256" key="1">
    <source>
        <dbReference type="SAM" id="MobiDB-lite"/>
    </source>
</evidence>
<accession>A0A5C6C803</accession>
<reference evidence="2 3" key="1">
    <citation type="journal article" date="2020" name="Antonie Van Leeuwenhoek">
        <title>Rhodopirellula heiligendammensis sp. nov., Rhodopirellula pilleata sp. nov., and Rhodopirellula solitaria sp. nov. isolated from natural or artificial marine surfaces in Northern Germany and California, USA, and emended description of the genus Rhodopirellula.</title>
        <authorList>
            <person name="Kallscheuer N."/>
            <person name="Wiegand S."/>
            <person name="Jogler M."/>
            <person name="Boedeker C."/>
            <person name="Peeters S.H."/>
            <person name="Rast P."/>
            <person name="Heuer A."/>
            <person name="Jetten M.S.M."/>
            <person name="Rohde M."/>
            <person name="Jogler C."/>
        </authorList>
    </citation>
    <scope>NUCLEOTIDE SEQUENCE [LARGE SCALE GENOMIC DNA]</scope>
    <source>
        <strain evidence="2 3">Poly21</strain>
    </source>
</reference>
<protein>
    <submittedName>
        <fullName evidence="2">Uncharacterized protein</fullName>
    </submittedName>
</protein>
<dbReference type="EMBL" id="SJPU01000001">
    <property type="protein sequence ID" value="TWU19556.1"/>
    <property type="molecule type" value="Genomic_DNA"/>
</dbReference>
<sequence>MAKKAAKQEANERKEPARVIGADPNEPKLTAALLRRLLWVNTTRKALESKARQIKAEEEQLRDVVFSWLEERELQTVKRHGIRVSQKLGNAHPQWKEHFIREVGADAAARIADAAPRSVQLQIAEE</sequence>
<proteinExistence type="predicted"/>
<gene>
    <name evidence="2" type="ORF">Poly21_17300</name>
</gene>
<evidence type="ECO:0000313" key="3">
    <source>
        <dbReference type="Proteomes" id="UP000319908"/>
    </source>
</evidence>
<dbReference type="AlphaFoldDB" id="A0A5C6C803"/>
<name>A0A5C6C803_9BACT</name>